<dbReference type="eggNOG" id="COG1028">
    <property type="taxonomic scope" value="Bacteria"/>
</dbReference>
<reference evidence="6 7" key="1">
    <citation type="submission" date="2012-12" db="EMBL/GenBank/DDBJ databases">
        <title>Whole genome shotgun sequence of Gordonia aichiensis NBRC 108223.</title>
        <authorList>
            <person name="Isaki-Nakamura S."/>
            <person name="Hosoyama A."/>
            <person name="Tsuchikane K."/>
            <person name="Ando Y."/>
            <person name="Baba S."/>
            <person name="Ohji S."/>
            <person name="Hamada M."/>
            <person name="Tamura T."/>
            <person name="Yamazoe A."/>
            <person name="Yamazaki S."/>
            <person name="Fujita N."/>
        </authorList>
    </citation>
    <scope>NUCLEOTIDE SEQUENCE [LARGE SCALE GENOMIC DNA]</scope>
    <source>
        <strain evidence="6 7">NBRC 108223</strain>
    </source>
</reference>
<gene>
    <name evidence="6" type="ORF">GOACH_04_03110</name>
</gene>
<dbReference type="EMBL" id="BANR01000004">
    <property type="protein sequence ID" value="GAC47914.1"/>
    <property type="molecule type" value="Genomic_DNA"/>
</dbReference>
<dbReference type="InterPro" id="IPR050259">
    <property type="entry name" value="SDR"/>
</dbReference>
<dbReference type="Gene3D" id="3.40.50.720">
    <property type="entry name" value="NAD(P)-binding Rossmann-like Domain"/>
    <property type="match status" value="1"/>
</dbReference>
<protein>
    <recommendedName>
        <fullName evidence="4">3-oxoacyl-[acyl-carrier-protein] reductase MabA</fullName>
    </recommendedName>
</protein>
<dbReference type="STRING" id="1220583.GOACH_04_03110"/>
<evidence type="ECO:0000256" key="4">
    <source>
        <dbReference type="ARBA" id="ARBA00040781"/>
    </source>
</evidence>
<evidence type="ECO:0000256" key="2">
    <source>
        <dbReference type="ARBA" id="ARBA00006484"/>
    </source>
</evidence>
<keyword evidence="3" id="KW-0964">Secreted</keyword>
<comment type="similarity">
    <text evidence="2">Belongs to the short-chain dehydrogenases/reductases (SDR) family.</text>
</comment>
<accession>L7KH17</accession>
<dbReference type="PRINTS" id="PR00081">
    <property type="entry name" value="GDHRDH"/>
</dbReference>
<comment type="subcellular location">
    <subcellularLocation>
        <location evidence="1">Secreted</location>
        <location evidence="1">Cell wall</location>
    </subcellularLocation>
</comment>
<dbReference type="AlphaFoldDB" id="L7KH17"/>
<comment type="catalytic activity">
    <reaction evidence="5">
        <text>a (3R)-hydroxyacyl-[ACP] + NADP(+) = a 3-oxoacyl-[ACP] + NADPH + H(+)</text>
        <dbReference type="Rhea" id="RHEA:17397"/>
        <dbReference type="Rhea" id="RHEA-COMP:9916"/>
        <dbReference type="Rhea" id="RHEA-COMP:9945"/>
        <dbReference type="ChEBI" id="CHEBI:15378"/>
        <dbReference type="ChEBI" id="CHEBI:57783"/>
        <dbReference type="ChEBI" id="CHEBI:58349"/>
        <dbReference type="ChEBI" id="CHEBI:78776"/>
        <dbReference type="ChEBI" id="CHEBI:78827"/>
        <dbReference type="EC" id="1.1.1.100"/>
    </reaction>
    <physiologicalReaction direction="right-to-left" evidence="5">
        <dbReference type="Rhea" id="RHEA:17399"/>
    </physiologicalReaction>
</comment>
<organism evidence="6 7">
    <name type="scientific">Gordonia aichiensis NBRC 108223</name>
    <dbReference type="NCBI Taxonomy" id="1220583"/>
    <lineage>
        <taxon>Bacteria</taxon>
        <taxon>Bacillati</taxon>
        <taxon>Actinomycetota</taxon>
        <taxon>Actinomycetes</taxon>
        <taxon>Mycobacteriales</taxon>
        <taxon>Gordoniaceae</taxon>
        <taxon>Gordonia</taxon>
    </lineage>
</organism>
<evidence type="ECO:0000256" key="1">
    <source>
        <dbReference type="ARBA" id="ARBA00004191"/>
    </source>
</evidence>
<sequence>MNPGATFVVTGSASGIGAAVAARLRGRGHRVIGVDLHDADVVADLATQSGRRAAIDGVLALCGGHLDGAVMVAGVGPRPGAEDVIATVNVLGVTELLGGWRTELCADGGGKVVVFGSNSSTTTPLVPERAVRRLMRGEIDAAVAQIRRRKGLSAAIAYAASKLAVTRWARKQAASAAWAGCGVRINVVAPGPVLTPMLRAQLDGPEGQRVRAFPVPVGGFGDPEQFAALVEFLLSPHADFIAGAVLTVDGGTEALLRDDWPRRLPIMRLPRLLTAMRSRRRAHAAAVGSPADRGASVL</sequence>
<dbReference type="Pfam" id="PF13561">
    <property type="entry name" value="adh_short_C2"/>
    <property type="match status" value="1"/>
</dbReference>
<dbReference type="OrthoDB" id="3676637at2"/>
<dbReference type="RefSeq" id="WP_005172177.1">
    <property type="nucleotide sequence ID" value="NZ_BANR01000004.1"/>
</dbReference>
<evidence type="ECO:0000256" key="5">
    <source>
        <dbReference type="ARBA" id="ARBA00047400"/>
    </source>
</evidence>
<keyword evidence="7" id="KW-1185">Reference proteome</keyword>
<dbReference type="SUPFAM" id="SSF51735">
    <property type="entry name" value="NAD(P)-binding Rossmann-fold domains"/>
    <property type="match status" value="1"/>
</dbReference>
<proteinExistence type="inferred from homology"/>
<dbReference type="InterPro" id="IPR002347">
    <property type="entry name" value="SDR_fam"/>
</dbReference>
<evidence type="ECO:0000313" key="6">
    <source>
        <dbReference type="EMBL" id="GAC47914.1"/>
    </source>
</evidence>
<dbReference type="PANTHER" id="PTHR42879:SF2">
    <property type="entry name" value="3-OXOACYL-[ACYL-CARRIER-PROTEIN] REDUCTASE FABG"/>
    <property type="match status" value="1"/>
</dbReference>
<dbReference type="InterPro" id="IPR036291">
    <property type="entry name" value="NAD(P)-bd_dom_sf"/>
</dbReference>
<dbReference type="Proteomes" id="UP000010988">
    <property type="component" value="Unassembled WGS sequence"/>
</dbReference>
<evidence type="ECO:0000313" key="7">
    <source>
        <dbReference type="Proteomes" id="UP000010988"/>
    </source>
</evidence>
<name>L7KH17_9ACTN</name>
<keyword evidence="3" id="KW-0134">Cell wall</keyword>
<evidence type="ECO:0000256" key="3">
    <source>
        <dbReference type="ARBA" id="ARBA00022512"/>
    </source>
</evidence>
<comment type="caution">
    <text evidence="6">The sequence shown here is derived from an EMBL/GenBank/DDBJ whole genome shotgun (WGS) entry which is preliminary data.</text>
</comment>
<dbReference type="GO" id="GO:0004316">
    <property type="term" value="F:3-oxoacyl-[acyl-carrier-protein] reductase (NADPH) activity"/>
    <property type="evidence" value="ECO:0007669"/>
    <property type="project" value="UniProtKB-EC"/>
</dbReference>
<dbReference type="PANTHER" id="PTHR42879">
    <property type="entry name" value="3-OXOACYL-(ACYL-CARRIER-PROTEIN) REDUCTASE"/>
    <property type="match status" value="1"/>
</dbReference>